<dbReference type="NCBIfam" id="TIGR03076">
    <property type="entry name" value="near_not_gcvH"/>
    <property type="match status" value="1"/>
</dbReference>
<evidence type="ECO:0000256" key="1">
    <source>
        <dbReference type="SAM" id="Phobius"/>
    </source>
</evidence>
<dbReference type="Proteomes" id="UP000320536">
    <property type="component" value="Chromosome"/>
</dbReference>
<feature type="transmembrane region" description="Helical" evidence="1">
    <location>
        <begin position="14"/>
        <end position="34"/>
    </location>
</feature>
<proteinExistence type="predicted"/>
<dbReference type="InterPro" id="IPR017513">
    <property type="entry name" value="CHP03076_Gly-cleavage"/>
</dbReference>
<evidence type="ECO:0008006" key="4">
    <source>
        <dbReference type="Google" id="ProtNLM"/>
    </source>
</evidence>
<keyword evidence="1" id="KW-0472">Membrane</keyword>
<name>A0ABX5VYF7_9CHLA</name>
<evidence type="ECO:0000313" key="2">
    <source>
        <dbReference type="EMBL" id="QDE37539.1"/>
    </source>
</evidence>
<organism evidence="2 3">
    <name type="scientific">Chlamydophila parapsittaci</name>
    <dbReference type="NCBI Taxonomy" id="344886"/>
    <lineage>
        <taxon>Bacteria</taxon>
        <taxon>Pseudomonadati</taxon>
        <taxon>Chlamydiota</taxon>
        <taxon>Chlamydiia</taxon>
        <taxon>Chlamydiales</taxon>
        <taxon>Chlamydiaceae</taxon>
        <taxon>Chlamydia/Chlamydophila group</taxon>
        <taxon>Chlamydia</taxon>
    </lineage>
</organism>
<gene>
    <name evidence="2" type="ORF">FI836_04525</name>
</gene>
<evidence type="ECO:0000313" key="3">
    <source>
        <dbReference type="Proteomes" id="UP000320536"/>
    </source>
</evidence>
<keyword evidence="3" id="KW-1185">Reference proteome</keyword>
<sequence>MALLAFFYKHQKKFIGLVIVGVCVSGIGIGWGRYPGESSRGSKKVVFSVPGKKYSEKEFLAFKRFFTNEAYPFTGNPQEWNFLNEGLLTERFLTNKLGEKLFLKVYSQNYPAFKKEKNYQAYRRFDTPFISSEEVWKSSAPRLYQALIALQEIHDPVSPEGFVARVQLFLEEKKFPHYILKQMLEYRRQMFNLPQDPALAQGKDLHLFGYRNISDWFGDAYVSAAVEALLRFVNEQKKHVAMPSLKEAQQDFQDKARQAFTKLSKHAGLTLSFDQFVASYFDFMGVSEAEFFNIYREILLCKRAFLQLEGSVTFDYRPLQEFFSMGRDSTSVEMVKLPREYQFKNKEDLEAFEIYISLVGEPIKDCLSVPRYTLPIKTIKAKEPRLVGRRFLVSYKSVKLQDLETKVPMVEVHQWQQNPENFQVLLQQFPKIETCSSSKDFQTLKPSLVEKIYSFTRKEILRSSPKRIMEGLAQCEQKNHEVFLSSGKDSVLEGILDGNELAKLLLDNEVVEAYSQDGEHYYTFIVDTCFEGEEVIPYREVLRKGLAKALVSSHKHISHIDRVVAALKSRYQEEENSNLWQKRLWSLIEEHREGTYQPGTLSWNLEKSIKIFTRGDQNIPQPYPVLASMEEGALSSVEFNSDEGPFFYKCLSHQRCVEPASVEKLFLTKNHLNEEILGSYIEHFIDEGVR</sequence>
<keyword evidence="1" id="KW-1133">Transmembrane helix</keyword>
<protein>
    <recommendedName>
        <fullName evidence="4">Inner membrane protein</fullName>
    </recommendedName>
</protein>
<accession>A0ABX5VYF7</accession>
<reference evidence="2 3" key="1">
    <citation type="journal article" date="2020" name="Data Brief">
        <title>Data of de novo genome assembly of the Chlamydia psittaci strain isolated from the livestock in Volga Region, Russian Federation.</title>
        <authorList>
            <person name="Feodorova V.A."/>
            <person name="Zaitsev S.S."/>
            <person name="Khizhnyakova M.A."/>
            <person name="Saltykov Y.V."/>
            <person name="Evstifeev V.V."/>
            <person name="Khusainov F.M."/>
            <person name="Yakovlev S.I."/>
            <person name="Larionova O.S."/>
            <person name="Motin V.L."/>
        </authorList>
    </citation>
    <scope>NUCLEOTIDE SEQUENCE [LARGE SCALE GENOMIC DNA]</scope>
    <source>
        <strain evidence="2 3">Rostinovo-70</strain>
    </source>
</reference>
<keyword evidence="1" id="KW-0812">Transmembrane</keyword>
<dbReference type="EMBL" id="CP041038">
    <property type="protein sequence ID" value="QDE37539.1"/>
    <property type="molecule type" value="Genomic_DNA"/>
</dbReference>